<evidence type="ECO:0000256" key="19">
    <source>
        <dbReference type="ARBA" id="ARBA00048173"/>
    </source>
</evidence>
<keyword evidence="14" id="KW-0229">DNA integration</keyword>
<keyword evidence="13" id="KW-0694">RNA-binding</keyword>
<evidence type="ECO:0000256" key="17">
    <source>
        <dbReference type="ARBA" id="ARBA00023113"/>
    </source>
</evidence>
<dbReference type="InterPro" id="IPR036397">
    <property type="entry name" value="RNaseH_sf"/>
</dbReference>
<dbReference type="PROSITE" id="PS50994">
    <property type="entry name" value="INTEGRASE"/>
    <property type="match status" value="1"/>
</dbReference>
<keyword evidence="15" id="KW-0695">RNA-directed DNA polymerase</keyword>
<keyword evidence="18" id="KW-0233">DNA recombination</keyword>
<dbReference type="InterPro" id="IPR057670">
    <property type="entry name" value="SH3_retrovirus"/>
</dbReference>
<dbReference type="PANTHER" id="PTHR42648:SF11">
    <property type="entry name" value="TRANSPOSON TY4-P GAG-POL POLYPROTEIN"/>
    <property type="match status" value="1"/>
</dbReference>
<evidence type="ECO:0000313" key="23">
    <source>
        <dbReference type="Proteomes" id="UP000765509"/>
    </source>
</evidence>
<keyword evidence="4" id="KW-0645">Protease</keyword>
<dbReference type="GO" id="GO:0006508">
    <property type="term" value="P:proteolysis"/>
    <property type="evidence" value="ECO:0007669"/>
    <property type="project" value="UniProtKB-KW"/>
</dbReference>
<evidence type="ECO:0000256" key="13">
    <source>
        <dbReference type="ARBA" id="ARBA00022884"/>
    </source>
</evidence>
<dbReference type="Pfam" id="PF25597">
    <property type="entry name" value="SH3_retrovirus"/>
    <property type="match status" value="1"/>
</dbReference>
<reference evidence="22" key="1">
    <citation type="submission" date="2021-03" db="EMBL/GenBank/DDBJ databases">
        <title>Draft genome sequence of rust myrtle Austropuccinia psidii MF-1, a brazilian biotype.</title>
        <authorList>
            <person name="Quecine M.C."/>
            <person name="Pachon D.M.R."/>
            <person name="Bonatelli M.L."/>
            <person name="Correr F.H."/>
            <person name="Franceschini L.M."/>
            <person name="Leite T.F."/>
            <person name="Margarido G.R.A."/>
            <person name="Almeida C.A."/>
            <person name="Ferrarezi J.A."/>
            <person name="Labate C.A."/>
        </authorList>
    </citation>
    <scope>NUCLEOTIDE SEQUENCE</scope>
    <source>
        <strain evidence="22">MF-1</strain>
    </source>
</reference>
<dbReference type="Pfam" id="PF22936">
    <property type="entry name" value="Pol_BBD"/>
    <property type="match status" value="1"/>
</dbReference>
<comment type="catalytic activity">
    <reaction evidence="20">
        <text>DNA(n) + a 2'-deoxyribonucleoside 5'-triphosphate = DNA(n+1) + diphosphate</text>
        <dbReference type="Rhea" id="RHEA:22508"/>
        <dbReference type="Rhea" id="RHEA-COMP:17339"/>
        <dbReference type="Rhea" id="RHEA-COMP:17340"/>
        <dbReference type="ChEBI" id="CHEBI:33019"/>
        <dbReference type="ChEBI" id="CHEBI:61560"/>
        <dbReference type="ChEBI" id="CHEBI:173112"/>
        <dbReference type="EC" id="2.7.7.7"/>
    </reaction>
</comment>
<feature type="domain" description="Integrase catalytic" evidence="21">
    <location>
        <begin position="224"/>
        <end position="394"/>
    </location>
</feature>
<dbReference type="GO" id="GO:0032196">
    <property type="term" value="P:transposition"/>
    <property type="evidence" value="ECO:0007669"/>
    <property type="project" value="UniProtKB-KW"/>
</dbReference>
<proteinExistence type="predicted"/>
<comment type="function">
    <text evidence="1">The aspartyl protease (PR) mediates the proteolytic cleavages of the Gag and Gag-Pol polyproteins after assembly of the VLP.</text>
</comment>
<dbReference type="OrthoDB" id="2663223at2759"/>
<evidence type="ECO:0000256" key="1">
    <source>
        <dbReference type="ARBA" id="ARBA00002180"/>
    </source>
</evidence>
<comment type="caution">
    <text evidence="22">The sequence shown here is derived from an EMBL/GenBank/DDBJ whole genome shotgun (WGS) entry which is preliminary data.</text>
</comment>
<keyword evidence="16" id="KW-0808">Transferase</keyword>
<dbReference type="GO" id="GO:0005634">
    <property type="term" value="C:nucleus"/>
    <property type="evidence" value="ECO:0007669"/>
    <property type="project" value="UniProtKB-ARBA"/>
</dbReference>
<dbReference type="GO" id="GO:0008233">
    <property type="term" value="F:peptidase activity"/>
    <property type="evidence" value="ECO:0007669"/>
    <property type="project" value="UniProtKB-KW"/>
</dbReference>
<evidence type="ECO:0000256" key="16">
    <source>
        <dbReference type="ARBA" id="ARBA00022932"/>
    </source>
</evidence>
<keyword evidence="23" id="KW-1185">Reference proteome</keyword>
<keyword evidence="9" id="KW-0255">Endonuclease</keyword>
<evidence type="ECO:0000256" key="7">
    <source>
        <dbReference type="ARBA" id="ARBA00022723"/>
    </source>
</evidence>
<keyword evidence="6" id="KW-0540">Nuclease</keyword>
<dbReference type="Proteomes" id="UP000765509">
    <property type="component" value="Unassembled WGS sequence"/>
</dbReference>
<dbReference type="InterPro" id="IPR001584">
    <property type="entry name" value="Integrase_cat-core"/>
</dbReference>
<evidence type="ECO:0000259" key="21">
    <source>
        <dbReference type="PROSITE" id="PS50994"/>
    </source>
</evidence>
<dbReference type="SUPFAM" id="SSF53098">
    <property type="entry name" value="Ribonuclease H-like"/>
    <property type="match status" value="1"/>
</dbReference>
<dbReference type="InterPro" id="IPR039537">
    <property type="entry name" value="Retrotran_Ty1/copia-like"/>
</dbReference>
<dbReference type="GO" id="GO:0003964">
    <property type="term" value="F:RNA-directed DNA polymerase activity"/>
    <property type="evidence" value="ECO:0007669"/>
    <property type="project" value="UniProtKB-KW"/>
</dbReference>
<keyword evidence="5" id="KW-0548">Nucleotidyltransferase</keyword>
<evidence type="ECO:0000256" key="11">
    <source>
        <dbReference type="ARBA" id="ARBA00022840"/>
    </source>
</evidence>
<keyword evidence="16" id="KW-0239">DNA-directed DNA polymerase</keyword>
<evidence type="ECO:0000256" key="10">
    <source>
        <dbReference type="ARBA" id="ARBA00022801"/>
    </source>
</evidence>
<keyword evidence="8" id="KW-0547">Nucleotide-binding</keyword>
<evidence type="ECO:0000256" key="8">
    <source>
        <dbReference type="ARBA" id="ARBA00022741"/>
    </source>
</evidence>
<dbReference type="PANTHER" id="PTHR42648">
    <property type="entry name" value="TRANSPOSASE, PUTATIVE-RELATED"/>
    <property type="match status" value="1"/>
</dbReference>
<dbReference type="GO" id="GO:0004519">
    <property type="term" value="F:endonuclease activity"/>
    <property type="evidence" value="ECO:0007669"/>
    <property type="project" value="UniProtKB-KW"/>
</dbReference>
<evidence type="ECO:0000256" key="6">
    <source>
        <dbReference type="ARBA" id="ARBA00022722"/>
    </source>
</evidence>
<dbReference type="GO" id="GO:0003887">
    <property type="term" value="F:DNA-directed DNA polymerase activity"/>
    <property type="evidence" value="ECO:0007669"/>
    <property type="project" value="UniProtKB-KW"/>
</dbReference>
<keyword evidence="3" id="KW-1188">Viral release from host cell</keyword>
<dbReference type="EMBL" id="AVOT02000995">
    <property type="protein sequence ID" value="MBW0465265.1"/>
    <property type="molecule type" value="Genomic_DNA"/>
</dbReference>
<dbReference type="InterPro" id="IPR054722">
    <property type="entry name" value="PolX-like_BBD"/>
</dbReference>
<keyword evidence="11" id="KW-0067">ATP-binding</keyword>
<protein>
    <recommendedName>
        <fullName evidence="21">Integrase catalytic domain-containing protein</fullName>
    </recommendedName>
</protein>
<dbReference type="GO" id="GO:0005524">
    <property type="term" value="F:ATP binding"/>
    <property type="evidence" value="ECO:0007669"/>
    <property type="project" value="UniProtKB-KW"/>
</dbReference>
<keyword evidence="12" id="KW-0460">Magnesium</keyword>
<dbReference type="GO" id="GO:0015074">
    <property type="term" value="P:DNA integration"/>
    <property type="evidence" value="ECO:0007669"/>
    <property type="project" value="UniProtKB-KW"/>
</dbReference>
<keyword evidence="10" id="KW-0378">Hydrolase</keyword>
<evidence type="ECO:0000256" key="14">
    <source>
        <dbReference type="ARBA" id="ARBA00022908"/>
    </source>
</evidence>
<evidence type="ECO:0000256" key="9">
    <source>
        <dbReference type="ARBA" id="ARBA00022759"/>
    </source>
</evidence>
<name>A0A9Q3GFD7_9BASI</name>
<evidence type="ECO:0000256" key="5">
    <source>
        <dbReference type="ARBA" id="ARBA00022695"/>
    </source>
</evidence>
<comment type="catalytic activity">
    <reaction evidence="19">
        <text>DNA(n) + a 2'-deoxyribonucleoside 5'-triphosphate = DNA(n+1) + diphosphate</text>
        <dbReference type="Rhea" id="RHEA:22508"/>
        <dbReference type="Rhea" id="RHEA-COMP:17339"/>
        <dbReference type="Rhea" id="RHEA-COMP:17340"/>
        <dbReference type="ChEBI" id="CHEBI:33019"/>
        <dbReference type="ChEBI" id="CHEBI:61560"/>
        <dbReference type="ChEBI" id="CHEBI:173112"/>
        <dbReference type="EC" id="2.7.7.49"/>
    </reaction>
</comment>
<evidence type="ECO:0000256" key="18">
    <source>
        <dbReference type="ARBA" id="ARBA00023172"/>
    </source>
</evidence>
<dbReference type="GO" id="GO:0006310">
    <property type="term" value="P:DNA recombination"/>
    <property type="evidence" value="ECO:0007669"/>
    <property type="project" value="UniProtKB-KW"/>
</dbReference>
<keyword evidence="7" id="KW-0479">Metal-binding</keyword>
<evidence type="ECO:0000256" key="15">
    <source>
        <dbReference type="ARBA" id="ARBA00022918"/>
    </source>
</evidence>
<accession>A0A9Q3GFD7</accession>
<evidence type="ECO:0000256" key="4">
    <source>
        <dbReference type="ARBA" id="ARBA00022670"/>
    </source>
</evidence>
<dbReference type="GO" id="GO:0003723">
    <property type="term" value="F:RNA binding"/>
    <property type="evidence" value="ECO:0007669"/>
    <property type="project" value="UniProtKB-KW"/>
</dbReference>
<evidence type="ECO:0000313" key="22">
    <source>
        <dbReference type="EMBL" id="MBW0465265.1"/>
    </source>
</evidence>
<evidence type="ECO:0000256" key="2">
    <source>
        <dbReference type="ARBA" id="ARBA00022578"/>
    </source>
</evidence>
<evidence type="ECO:0000256" key="12">
    <source>
        <dbReference type="ARBA" id="ARBA00022842"/>
    </source>
</evidence>
<gene>
    <name evidence="22" type="ORF">O181_004980</name>
</gene>
<organism evidence="22 23">
    <name type="scientific">Austropuccinia psidii MF-1</name>
    <dbReference type="NCBI Taxonomy" id="1389203"/>
    <lineage>
        <taxon>Eukaryota</taxon>
        <taxon>Fungi</taxon>
        <taxon>Dikarya</taxon>
        <taxon>Basidiomycota</taxon>
        <taxon>Pucciniomycotina</taxon>
        <taxon>Pucciniomycetes</taxon>
        <taxon>Pucciniales</taxon>
        <taxon>Sphaerophragmiaceae</taxon>
        <taxon>Austropuccinia</taxon>
    </lineage>
</organism>
<keyword evidence="17" id="KW-0917">Virion maturation</keyword>
<sequence length="620" mass="69955">MNTRPQTTSPTALLSSVEDPHKIVYYCAKGKHNIKCITKKIEDCWLENPHLRPPRREKKCRHFDATAQLTVAQALIPTSVLLQPIENQLILDCGATHHMFNSLEPFLNTPKTINILVARGDANSKLSAVGIGSVKILNHKNTLTLKEYLYVTKLKCNIISLLELFKEQPAVNQKDSAFSLSSNGKEIMHDNPSVSVLKQLGVPTPQGNCIVFETNKEHKQPFKNHFEPALSTLDCVHMDVVGPINPPSVPGKCYFLTIVDQSLSFNIFKFLQRKSKLFEKFQAVKITMENRQDKKLKKLVLKRGGEFINNKFKGLLNKCGFTHIFAPPETPQHNTFAERENKTILEKACCLLGISNLPANFWADAVNTAVLLSNLSPMESRGNLPPHFLWTNTAAKLSRLRTSGCRAVVYSLSRQIRWKLDPPRQPGILIGYDNNSTAYRILLLNDLKVSITHHASFNEKVFPSISQKTINETFTTVPNQHITPYDNLQTNAPPDQTEAELTPELVDEVQLGERTQEEDDPTTNQAHAPCLKIIGPQCPTFVTPDLNKLNILPYKWRPIGLLTTSNKTPQTYHGALKSESNLLWQEAIDKELKNRHFPKFWDVVELHEDYILVGTACVLK</sequence>
<keyword evidence="2" id="KW-0815">Transposition</keyword>
<dbReference type="Gene3D" id="3.30.420.10">
    <property type="entry name" value="Ribonuclease H-like superfamily/Ribonuclease H"/>
    <property type="match status" value="1"/>
</dbReference>
<dbReference type="InterPro" id="IPR012337">
    <property type="entry name" value="RNaseH-like_sf"/>
</dbReference>
<dbReference type="GO" id="GO:0046872">
    <property type="term" value="F:metal ion binding"/>
    <property type="evidence" value="ECO:0007669"/>
    <property type="project" value="UniProtKB-KW"/>
</dbReference>
<evidence type="ECO:0000256" key="3">
    <source>
        <dbReference type="ARBA" id="ARBA00022612"/>
    </source>
</evidence>
<evidence type="ECO:0000256" key="20">
    <source>
        <dbReference type="ARBA" id="ARBA00049244"/>
    </source>
</evidence>
<dbReference type="AlphaFoldDB" id="A0A9Q3GFD7"/>